<accession>A0A2G2YPY7</accession>
<dbReference type="EMBL" id="AYRZ02000009">
    <property type="protein sequence ID" value="PHT71817.1"/>
    <property type="molecule type" value="Genomic_DNA"/>
</dbReference>
<reference evidence="1 2" key="1">
    <citation type="journal article" date="2014" name="Nat. Genet.">
        <title>Genome sequence of the hot pepper provides insights into the evolution of pungency in Capsicum species.</title>
        <authorList>
            <person name="Kim S."/>
            <person name="Park M."/>
            <person name="Yeom S.I."/>
            <person name="Kim Y.M."/>
            <person name="Lee J.M."/>
            <person name="Lee H.A."/>
            <person name="Seo E."/>
            <person name="Choi J."/>
            <person name="Cheong K."/>
            <person name="Kim K.T."/>
            <person name="Jung K."/>
            <person name="Lee G.W."/>
            <person name="Oh S.K."/>
            <person name="Bae C."/>
            <person name="Kim S.B."/>
            <person name="Lee H.Y."/>
            <person name="Kim S.Y."/>
            <person name="Kim M.S."/>
            <person name="Kang B.C."/>
            <person name="Jo Y.D."/>
            <person name="Yang H.B."/>
            <person name="Jeong H.J."/>
            <person name="Kang W.H."/>
            <person name="Kwon J.K."/>
            <person name="Shin C."/>
            <person name="Lim J.Y."/>
            <person name="Park J.H."/>
            <person name="Huh J.H."/>
            <person name="Kim J.S."/>
            <person name="Kim B.D."/>
            <person name="Cohen O."/>
            <person name="Paran I."/>
            <person name="Suh M.C."/>
            <person name="Lee S.B."/>
            <person name="Kim Y.K."/>
            <person name="Shin Y."/>
            <person name="Noh S.J."/>
            <person name="Park J."/>
            <person name="Seo Y.S."/>
            <person name="Kwon S.Y."/>
            <person name="Kim H.A."/>
            <person name="Park J.M."/>
            <person name="Kim H.J."/>
            <person name="Choi S.B."/>
            <person name="Bosland P.W."/>
            <person name="Reeves G."/>
            <person name="Jo S.H."/>
            <person name="Lee B.W."/>
            <person name="Cho H.T."/>
            <person name="Choi H.S."/>
            <person name="Lee M.S."/>
            <person name="Yu Y."/>
            <person name="Do Choi Y."/>
            <person name="Park B.S."/>
            <person name="van Deynze A."/>
            <person name="Ashrafi H."/>
            <person name="Hill T."/>
            <person name="Kim W.T."/>
            <person name="Pai H.S."/>
            <person name="Ahn H.K."/>
            <person name="Yeam I."/>
            <person name="Giovannoni J.J."/>
            <person name="Rose J.K."/>
            <person name="Sorensen I."/>
            <person name="Lee S.J."/>
            <person name="Kim R.W."/>
            <person name="Choi I.Y."/>
            <person name="Choi B.S."/>
            <person name="Lim J.S."/>
            <person name="Lee Y.H."/>
            <person name="Choi D."/>
        </authorList>
    </citation>
    <scope>NUCLEOTIDE SEQUENCE [LARGE SCALE GENOMIC DNA]</scope>
    <source>
        <strain evidence="2">cv. CM334</strain>
    </source>
</reference>
<keyword evidence="2" id="KW-1185">Reference proteome</keyword>
<organism evidence="1 2">
    <name type="scientific">Capsicum annuum</name>
    <name type="common">Capsicum pepper</name>
    <dbReference type="NCBI Taxonomy" id="4072"/>
    <lineage>
        <taxon>Eukaryota</taxon>
        <taxon>Viridiplantae</taxon>
        <taxon>Streptophyta</taxon>
        <taxon>Embryophyta</taxon>
        <taxon>Tracheophyta</taxon>
        <taxon>Spermatophyta</taxon>
        <taxon>Magnoliopsida</taxon>
        <taxon>eudicotyledons</taxon>
        <taxon>Gunneridae</taxon>
        <taxon>Pentapetalae</taxon>
        <taxon>asterids</taxon>
        <taxon>lamiids</taxon>
        <taxon>Solanales</taxon>
        <taxon>Solanaceae</taxon>
        <taxon>Solanoideae</taxon>
        <taxon>Capsiceae</taxon>
        <taxon>Capsicum</taxon>
    </lineage>
</organism>
<dbReference type="Gramene" id="PHT71817">
    <property type="protein sequence ID" value="PHT71817"/>
    <property type="gene ID" value="T459_22602"/>
</dbReference>
<evidence type="ECO:0000313" key="1">
    <source>
        <dbReference type="EMBL" id="PHT71817.1"/>
    </source>
</evidence>
<reference evidence="1 2" key="2">
    <citation type="journal article" date="2017" name="Genome Biol.">
        <title>New reference genome sequences of hot pepper reveal the massive evolution of plant disease-resistance genes by retroduplication.</title>
        <authorList>
            <person name="Kim S."/>
            <person name="Park J."/>
            <person name="Yeom S.I."/>
            <person name="Kim Y.M."/>
            <person name="Seo E."/>
            <person name="Kim K.T."/>
            <person name="Kim M.S."/>
            <person name="Lee J.M."/>
            <person name="Cheong K."/>
            <person name="Shin H.S."/>
            <person name="Kim S.B."/>
            <person name="Han K."/>
            <person name="Lee J."/>
            <person name="Park M."/>
            <person name="Lee H.A."/>
            <person name="Lee H.Y."/>
            <person name="Lee Y."/>
            <person name="Oh S."/>
            <person name="Lee J.H."/>
            <person name="Choi E."/>
            <person name="Choi E."/>
            <person name="Lee S.E."/>
            <person name="Jeon J."/>
            <person name="Kim H."/>
            <person name="Choi G."/>
            <person name="Song H."/>
            <person name="Lee J."/>
            <person name="Lee S.C."/>
            <person name="Kwon J.K."/>
            <person name="Lee H.Y."/>
            <person name="Koo N."/>
            <person name="Hong Y."/>
            <person name="Kim R.W."/>
            <person name="Kang W.H."/>
            <person name="Huh J.H."/>
            <person name="Kang B.C."/>
            <person name="Yang T.J."/>
            <person name="Lee Y.H."/>
            <person name="Bennetzen J.L."/>
            <person name="Choi D."/>
        </authorList>
    </citation>
    <scope>NUCLEOTIDE SEQUENCE [LARGE SCALE GENOMIC DNA]</scope>
    <source>
        <strain evidence="2">cv. CM334</strain>
    </source>
</reference>
<gene>
    <name evidence="1" type="ORF">T459_22602</name>
</gene>
<dbReference type="Proteomes" id="UP000222542">
    <property type="component" value="Unassembled WGS sequence"/>
</dbReference>
<protein>
    <submittedName>
        <fullName evidence="1">Uncharacterized protein</fullName>
    </submittedName>
</protein>
<proteinExistence type="predicted"/>
<sequence length="79" mass="8766">MATESQIHDDAMTVAATSIATTSHTNAPPSMAPAEKPEKFAGIDFKRWQQKIFFYLTTLCLQWFTSEDAPEVPEGTSDK</sequence>
<dbReference type="AlphaFoldDB" id="A0A2G2YPY7"/>
<comment type="caution">
    <text evidence="1">The sequence shown here is derived from an EMBL/GenBank/DDBJ whole genome shotgun (WGS) entry which is preliminary data.</text>
</comment>
<name>A0A2G2YPY7_CAPAN</name>
<evidence type="ECO:0000313" key="2">
    <source>
        <dbReference type="Proteomes" id="UP000222542"/>
    </source>
</evidence>